<comment type="cofactor">
    <cofactor evidence="7 8">
        <name>Mg(2+)</name>
        <dbReference type="ChEBI" id="CHEBI:18420"/>
    </cofactor>
    <text evidence="7 8">Binds 3 Mg(2+) ions per subunit.</text>
</comment>
<dbReference type="PANTHER" id="PTHR42918">
    <property type="entry name" value="LYSYL-TRNA SYNTHETASE"/>
    <property type="match status" value="1"/>
</dbReference>
<dbReference type="AlphaFoldDB" id="A0A895XPK0"/>
<reference evidence="10" key="1">
    <citation type="submission" date="2021-02" db="EMBL/GenBank/DDBJ databases">
        <title>Natronoglycomyces albus gen. nov., sp. nov, a haloalkaliphilic actinobacterium from a soda solonchak soil.</title>
        <authorList>
            <person name="Sorokin D.Y."/>
            <person name="Khijniak T.V."/>
            <person name="Zakharycheva A.P."/>
            <person name="Boueva O.V."/>
            <person name="Ariskina E.V."/>
            <person name="Hahnke R.L."/>
            <person name="Bunk B."/>
            <person name="Sproer C."/>
            <person name="Schumann P."/>
            <person name="Evtushenko L.I."/>
            <person name="Kublanov I.V."/>
        </authorList>
    </citation>
    <scope>NUCLEOTIDE SEQUENCE</scope>
    <source>
        <strain evidence="10">DSM 106290</strain>
    </source>
</reference>
<dbReference type="EMBL" id="CP070496">
    <property type="protein sequence ID" value="QSB05672.1"/>
    <property type="molecule type" value="Genomic_DNA"/>
</dbReference>
<dbReference type="InterPro" id="IPR002313">
    <property type="entry name" value="Lys-tRNA-ligase_II"/>
</dbReference>
<name>A0A895XPK0_9ACTN</name>
<comment type="catalytic activity">
    <reaction evidence="6 7 8">
        <text>tRNA(Lys) + L-lysine + ATP = L-lysyl-tRNA(Lys) + AMP + diphosphate</text>
        <dbReference type="Rhea" id="RHEA:20792"/>
        <dbReference type="Rhea" id="RHEA-COMP:9696"/>
        <dbReference type="Rhea" id="RHEA-COMP:9697"/>
        <dbReference type="ChEBI" id="CHEBI:30616"/>
        <dbReference type="ChEBI" id="CHEBI:32551"/>
        <dbReference type="ChEBI" id="CHEBI:33019"/>
        <dbReference type="ChEBI" id="CHEBI:78442"/>
        <dbReference type="ChEBI" id="CHEBI:78529"/>
        <dbReference type="ChEBI" id="CHEBI:456215"/>
        <dbReference type="EC" id="6.1.1.6"/>
    </reaction>
</comment>
<dbReference type="SUPFAM" id="SSF50249">
    <property type="entry name" value="Nucleic acid-binding proteins"/>
    <property type="match status" value="1"/>
</dbReference>
<evidence type="ECO:0000256" key="7">
    <source>
        <dbReference type="HAMAP-Rule" id="MF_00252"/>
    </source>
</evidence>
<dbReference type="InterPro" id="IPR006195">
    <property type="entry name" value="aa-tRNA-synth_II"/>
</dbReference>
<dbReference type="NCBIfam" id="NF001756">
    <property type="entry name" value="PRK00484.1"/>
    <property type="match status" value="1"/>
</dbReference>
<dbReference type="KEGG" id="nav:JQS30_01710"/>
<keyword evidence="5 7" id="KW-0030">Aminoacyl-tRNA synthetase</keyword>
<keyword evidence="4 7" id="KW-0067">ATP-binding</keyword>
<evidence type="ECO:0000256" key="1">
    <source>
        <dbReference type="ARBA" id="ARBA00022598"/>
    </source>
</evidence>
<keyword evidence="1 7" id="KW-0436">Ligase</keyword>
<proteinExistence type="inferred from homology"/>
<comment type="subunit">
    <text evidence="7">Homodimer.</text>
</comment>
<dbReference type="EC" id="6.1.1.6" evidence="7"/>
<gene>
    <name evidence="7 10" type="primary">lysS</name>
    <name evidence="10" type="ORF">JQS30_01710</name>
</gene>
<dbReference type="GO" id="GO:0004824">
    <property type="term" value="F:lysine-tRNA ligase activity"/>
    <property type="evidence" value="ECO:0007669"/>
    <property type="project" value="UniProtKB-UniRule"/>
</dbReference>
<keyword evidence="3 7" id="KW-0547">Nucleotide-binding</keyword>
<dbReference type="InterPro" id="IPR004365">
    <property type="entry name" value="NA-bd_OB_tRNA"/>
</dbReference>
<evidence type="ECO:0000259" key="9">
    <source>
        <dbReference type="PROSITE" id="PS50862"/>
    </source>
</evidence>
<dbReference type="GO" id="GO:0005524">
    <property type="term" value="F:ATP binding"/>
    <property type="evidence" value="ECO:0007669"/>
    <property type="project" value="UniProtKB-UniRule"/>
</dbReference>
<evidence type="ECO:0000256" key="6">
    <source>
        <dbReference type="ARBA" id="ARBA00048573"/>
    </source>
</evidence>
<evidence type="ECO:0000256" key="3">
    <source>
        <dbReference type="ARBA" id="ARBA00022741"/>
    </source>
</evidence>
<evidence type="ECO:0000313" key="10">
    <source>
        <dbReference type="EMBL" id="QSB05672.1"/>
    </source>
</evidence>
<dbReference type="RefSeq" id="WP_213171684.1">
    <property type="nucleotide sequence ID" value="NZ_CP070496.1"/>
</dbReference>
<dbReference type="GO" id="GO:0006430">
    <property type="term" value="P:lysyl-tRNA aminoacylation"/>
    <property type="evidence" value="ECO:0007669"/>
    <property type="project" value="UniProtKB-UniRule"/>
</dbReference>
<dbReference type="PROSITE" id="PS50862">
    <property type="entry name" value="AA_TRNA_LIGASE_II"/>
    <property type="match status" value="1"/>
</dbReference>
<dbReference type="PRINTS" id="PR00982">
    <property type="entry name" value="TRNASYNTHLYS"/>
</dbReference>
<keyword evidence="7 8" id="KW-0460">Magnesium</keyword>
<comment type="subcellular location">
    <subcellularLocation>
        <location evidence="7">Cytoplasm</location>
    </subcellularLocation>
</comment>
<dbReference type="NCBIfam" id="TIGR00499">
    <property type="entry name" value="lysS_bact"/>
    <property type="match status" value="1"/>
</dbReference>
<dbReference type="InterPro" id="IPR044136">
    <property type="entry name" value="Lys-tRNA-ligase_II_N"/>
</dbReference>
<evidence type="ECO:0000256" key="2">
    <source>
        <dbReference type="ARBA" id="ARBA00022723"/>
    </source>
</evidence>
<protein>
    <recommendedName>
        <fullName evidence="7">Lysine--tRNA ligase</fullName>
        <ecNumber evidence="7">6.1.1.6</ecNumber>
    </recommendedName>
    <alternativeName>
        <fullName evidence="7">Lysyl-tRNA synthetase</fullName>
        <shortName evidence="7">LysRS</shortName>
    </alternativeName>
</protein>
<keyword evidence="11" id="KW-1185">Reference proteome</keyword>
<comment type="similarity">
    <text evidence="7">Belongs to the class-II aminoacyl-tRNA synthetase family.</text>
</comment>
<sequence>MTENPSTESPQDDLPEQMKIRRAKREALLKEGKPAYAHGYKRTHTLGQLRNEFNHLDAGESSGQIVSVTGRVIFIRTAGKLCFARLREGDGTEFQVMLSQGKIGAEALDEWKRLVDIGDHIGATGEVISSKRGELSVMADSYAITAKALRPLPVAHKELAEETRVRQRYVDLIVRPEARQTARNRALAVRTIRDLMHDQDFLEVETPILQVQPGGAAARPFVTHINAYDIDLYMRIAPELFLKRCVVGGIERVFELNRIFRNEGADSTHSPEFAMLEAYQAYGDYNTVADLTQKLVQGVAHSLFGTTTAILADGTEYDVGGTWNRITLFGSLSEALGEEVSVQTPMSQLKVYADKVNLEVEPFWNHGKLSEELFEHLVADQLHTPTFVCDYPEDTSPLTAPHRSAPGLTEKWDLYARGVELATGYSELVDPVIQRQRFEEQARLGAKGDDEAMRIDEDFLRALEYGMPPTGGMGMGIDRLLMTLTGLGIRETILFPLVKEES</sequence>
<feature type="binding site" evidence="7">
    <location>
        <position position="413"/>
    </location>
    <ligand>
        <name>Mg(2+)</name>
        <dbReference type="ChEBI" id="CHEBI:18420"/>
        <label>1</label>
    </ligand>
</feature>
<evidence type="ECO:0000313" key="11">
    <source>
        <dbReference type="Proteomes" id="UP000662939"/>
    </source>
</evidence>
<dbReference type="PANTHER" id="PTHR42918:SF15">
    <property type="entry name" value="LYSINE--TRNA LIGASE, CHLOROPLASTIC_MITOCHONDRIAL"/>
    <property type="match status" value="1"/>
</dbReference>
<evidence type="ECO:0000256" key="4">
    <source>
        <dbReference type="ARBA" id="ARBA00022840"/>
    </source>
</evidence>
<dbReference type="GO" id="GO:0000049">
    <property type="term" value="F:tRNA binding"/>
    <property type="evidence" value="ECO:0007669"/>
    <property type="project" value="TreeGrafter"/>
</dbReference>
<dbReference type="Pfam" id="PF01336">
    <property type="entry name" value="tRNA_anti-codon"/>
    <property type="match status" value="1"/>
</dbReference>
<dbReference type="SUPFAM" id="SSF55681">
    <property type="entry name" value="Class II aaRS and biotin synthetases"/>
    <property type="match status" value="1"/>
</dbReference>
<dbReference type="HAMAP" id="MF_00252">
    <property type="entry name" value="Lys_tRNA_synth_class2"/>
    <property type="match status" value="1"/>
</dbReference>
<dbReference type="Proteomes" id="UP000662939">
    <property type="component" value="Chromosome"/>
</dbReference>
<feature type="domain" description="Aminoacyl-transfer RNA synthetases class-II family profile" evidence="9">
    <location>
        <begin position="190"/>
        <end position="496"/>
    </location>
</feature>
<keyword evidence="2 7" id="KW-0479">Metal-binding</keyword>
<feature type="binding site" evidence="7">
    <location>
        <position position="420"/>
    </location>
    <ligand>
        <name>Mg(2+)</name>
        <dbReference type="ChEBI" id="CHEBI:18420"/>
        <label>1</label>
    </ligand>
</feature>
<dbReference type="Pfam" id="PF00152">
    <property type="entry name" value="tRNA-synt_2"/>
    <property type="match status" value="1"/>
</dbReference>
<keyword evidence="7" id="KW-0963">Cytoplasm</keyword>
<organism evidence="10 11">
    <name type="scientific">Natronoglycomyces albus</name>
    <dbReference type="NCBI Taxonomy" id="2811108"/>
    <lineage>
        <taxon>Bacteria</taxon>
        <taxon>Bacillati</taxon>
        <taxon>Actinomycetota</taxon>
        <taxon>Actinomycetes</taxon>
        <taxon>Glycomycetales</taxon>
        <taxon>Glycomycetaceae</taxon>
        <taxon>Natronoglycomyces</taxon>
    </lineage>
</organism>
<dbReference type="GO" id="GO:0005829">
    <property type="term" value="C:cytosol"/>
    <property type="evidence" value="ECO:0007669"/>
    <property type="project" value="TreeGrafter"/>
</dbReference>
<dbReference type="InterPro" id="IPR018149">
    <property type="entry name" value="Lys-tRNA-synth_II_C"/>
</dbReference>
<dbReference type="CDD" id="cd04322">
    <property type="entry name" value="LysRS_N"/>
    <property type="match status" value="1"/>
</dbReference>
<dbReference type="InterPro" id="IPR045864">
    <property type="entry name" value="aa-tRNA-synth_II/BPL/LPL"/>
</dbReference>
<evidence type="ECO:0000256" key="8">
    <source>
        <dbReference type="RuleBase" id="RU000336"/>
    </source>
</evidence>
<accession>A0A895XPK0</accession>
<dbReference type="InterPro" id="IPR004364">
    <property type="entry name" value="Aa-tRNA-synt_II"/>
</dbReference>
<feature type="binding site" evidence="7">
    <location>
        <position position="420"/>
    </location>
    <ligand>
        <name>Mg(2+)</name>
        <dbReference type="ChEBI" id="CHEBI:18420"/>
        <label>2</label>
    </ligand>
</feature>
<dbReference type="InterPro" id="IPR012340">
    <property type="entry name" value="NA-bd_OB-fold"/>
</dbReference>
<evidence type="ECO:0000256" key="5">
    <source>
        <dbReference type="ARBA" id="ARBA00023146"/>
    </source>
</evidence>
<dbReference type="Gene3D" id="2.40.50.140">
    <property type="entry name" value="Nucleic acid-binding proteins"/>
    <property type="match status" value="1"/>
</dbReference>
<keyword evidence="7" id="KW-0648">Protein biosynthesis</keyword>
<dbReference type="GO" id="GO:0000287">
    <property type="term" value="F:magnesium ion binding"/>
    <property type="evidence" value="ECO:0007669"/>
    <property type="project" value="UniProtKB-UniRule"/>
</dbReference>
<dbReference type="Gene3D" id="3.30.930.10">
    <property type="entry name" value="Bira Bifunctional Protein, Domain 2"/>
    <property type="match status" value="1"/>
</dbReference>